<evidence type="ECO:0000313" key="3">
    <source>
        <dbReference type="Proteomes" id="UP001363151"/>
    </source>
</evidence>
<evidence type="ECO:0008006" key="4">
    <source>
        <dbReference type="Google" id="ProtNLM"/>
    </source>
</evidence>
<sequence>MDEWDDLAAEERLHKRLKKGKISQDDFDAELRELDDFAPGSGAAKDAAPAKAHQARRNARKHAQGAKRKHKAFKKGRG</sequence>
<dbReference type="EMBL" id="JBBJCI010000318">
    <property type="protein sequence ID" value="KAK7234613.1"/>
    <property type="molecule type" value="Genomic_DNA"/>
</dbReference>
<gene>
    <name evidence="2" type="ORF">SO694_00193032</name>
</gene>
<accession>A0ABR1FP50</accession>
<feature type="compositionally biased region" description="Basic residues" evidence="1">
    <location>
        <begin position="53"/>
        <end position="78"/>
    </location>
</feature>
<proteinExistence type="predicted"/>
<name>A0ABR1FP50_AURAN</name>
<reference evidence="2 3" key="1">
    <citation type="submission" date="2024-03" db="EMBL/GenBank/DDBJ databases">
        <title>Aureococcus anophagefferens CCMP1851 and Kratosvirus quantuckense: Draft genome of a second virus-susceptible host strain in the model system.</title>
        <authorList>
            <person name="Chase E."/>
            <person name="Truchon A.R."/>
            <person name="Schepens W."/>
            <person name="Wilhelm S.W."/>
        </authorList>
    </citation>
    <scope>NUCLEOTIDE SEQUENCE [LARGE SCALE GENOMIC DNA]</scope>
    <source>
        <strain evidence="2 3">CCMP1851</strain>
    </source>
</reference>
<dbReference type="Proteomes" id="UP001363151">
    <property type="component" value="Unassembled WGS sequence"/>
</dbReference>
<organism evidence="2 3">
    <name type="scientific">Aureococcus anophagefferens</name>
    <name type="common">Harmful bloom alga</name>
    <dbReference type="NCBI Taxonomy" id="44056"/>
    <lineage>
        <taxon>Eukaryota</taxon>
        <taxon>Sar</taxon>
        <taxon>Stramenopiles</taxon>
        <taxon>Ochrophyta</taxon>
        <taxon>Pelagophyceae</taxon>
        <taxon>Pelagomonadales</taxon>
        <taxon>Pelagomonadaceae</taxon>
        <taxon>Aureococcus</taxon>
    </lineage>
</organism>
<keyword evidence="3" id="KW-1185">Reference proteome</keyword>
<feature type="compositionally biased region" description="Low complexity" evidence="1">
    <location>
        <begin position="38"/>
        <end position="52"/>
    </location>
</feature>
<protein>
    <recommendedName>
        <fullName evidence="4">SHOCT domain-containing protein</fullName>
    </recommendedName>
</protein>
<feature type="region of interest" description="Disordered" evidence="1">
    <location>
        <begin position="38"/>
        <end position="78"/>
    </location>
</feature>
<evidence type="ECO:0000313" key="2">
    <source>
        <dbReference type="EMBL" id="KAK7234613.1"/>
    </source>
</evidence>
<comment type="caution">
    <text evidence="2">The sequence shown here is derived from an EMBL/GenBank/DDBJ whole genome shotgun (WGS) entry which is preliminary data.</text>
</comment>
<evidence type="ECO:0000256" key="1">
    <source>
        <dbReference type="SAM" id="MobiDB-lite"/>
    </source>
</evidence>